<dbReference type="PANTHER" id="PTHR23069:SF0">
    <property type="entry name" value="TAT-BINDING HOMOLOG 7"/>
    <property type="match status" value="1"/>
</dbReference>
<dbReference type="InterPro" id="IPR041569">
    <property type="entry name" value="AAA_lid_3"/>
</dbReference>
<dbReference type="GO" id="GO:0006334">
    <property type="term" value="P:nucleosome assembly"/>
    <property type="evidence" value="ECO:0007669"/>
    <property type="project" value="TreeGrafter"/>
</dbReference>
<evidence type="ECO:0000313" key="8">
    <source>
        <dbReference type="EMBL" id="KAK2183942.1"/>
    </source>
</evidence>
<dbReference type="Pfam" id="PF00004">
    <property type="entry name" value="AAA"/>
    <property type="match status" value="1"/>
</dbReference>
<keyword evidence="2" id="KW-0547">Nucleotide-binding</keyword>
<feature type="domain" description="Bromo" evidence="7">
    <location>
        <begin position="950"/>
        <end position="1020"/>
    </location>
</feature>
<feature type="compositionally biased region" description="Acidic residues" evidence="6">
    <location>
        <begin position="181"/>
        <end position="192"/>
    </location>
</feature>
<dbReference type="SMART" id="SM00297">
    <property type="entry name" value="BROMO"/>
    <property type="match status" value="1"/>
</dbReference>
<dbReference type="FunFam" id="3.40.50.300:FF:000061">
    <property type="entry name" value="ATPase family, AAA domain-containing 2"/>
    <property type="match status" value="1"/>
</dbReference>
<dbReference type="FunFam" id="1.10.8.60:FF:000016">
    <property type="entry name" value="ATPase family AAA domain-containing protein 2B"/>
    <property type="match status" value="1"/>
</dbReference>
<dbReference type="FunFam" id="3.40.50.300:FF:000734">
    <property type="entry name" value="ATPase family, AAA domain containing 2"/>
    <property type="match status" value="1"/>
</dbReference>
<dbReference type="Pfam" id="PF17862">
    <property type="entry name" value="AAA_lid_3"/>
    <property type="match status" value="1"/>
</dbReference>
<dbReference type="InterPro" id="IPR036427">
    <property type="entry name" value="Bromodomain-like_sf"/>
</dbReference>
<dbReference type="PRINTS" id="PR00503">
    <property type="entry name" value="BROMODOMAIN"/>
</dbReference>
<dbReference type="PANTHER" id="PTHR23069">
    <property type="entry name" value="AAA DOMAIN-CONTAINING"/>
    <property type="match status" value="1"/>
</dbReference>
<feature type="compositionally biased region" description="Basic residues" evidence="6">
    <location>
        <begin position="308"/>
        <end position="319"/>
    </location>
</feature>
<dbReference type="PROSITE" id="PS50014">
    <property type="entry name" value="BROMODOMAIN_2"/>
    <property type="match status" value="1"/>
</dbReference>
<feature type="region of interest" description="Disordered" evidence="6">
    <location>
        <begin position="1138"/>
        <end position="1251"/>
    </location>
</feature>
<dbReference type="GO" id="GO:0003682">
    <property type="term" value="F:chromatin binding"/>
    <property type="evidence" value="ECO:0007669"/>
    <property type="project" value="TreeGrafter"/>
</dbReference>
<dbReference type="InterPro" id="IPR045199">
    <property type="entry name" value="ATAD2-like"/>
</dbReference>
<comment type="similarity">
    <text evidence="1">Belongs to the AAA ATPase family.</text>
</comment>
<feature type="compositionally biased region" description="Polar residues" evidence="6">
    <location>
        <begin position="1226"/>
        <end position="1241"/>
    </location>
</feature>
<feature type="compositionally biased region" description="Polar residues" evidence="6">
    <location>
        <begin position="1168"/>
        <end position="1178"/>
    </location>
</feature>
<evidence type="ECO:0000259" key="7">
    <source>
        <dbReference type="PROSITE" id="PS50014"/>
    </source>
</evidence>
<keyword evidence="4 5" id="KW-0103">Bromodomain</keyword>
<dbReference type="PROSITE" id="PS00633">
    <property type="entry name" value="BROMODOMAIN_1"/>
    <property type="match status" value="1"/>
</dbReference>
<dbReference type="CDD" id="cd05528">
    <property type="entry name" value="Bromo_AAA"/>
    <property type="match status" value="1"/>
</dbReference>
<evidence type="ECO:0000256" key="5">
    <source>
        <dbReference type="PROSITE-ProRule" id="PRU00035"/>
    </source>
</evidence>
<dbReference type="PROSITE" id="PS00674">
    <property type="entry name" value="AAA"/>
    <property type="match status" value="1"/>
</dbReference>
<evidence type="ECO:0000256" key="6">
    <source>
        <dbReference type="SAM" id="MobiDB-lite"/>
    </source>
</evidence>
<reference evidence="8" key="1">
    <citation type="journal article" date="2023" name="Mol. Biol. Evol.">
        <title>Third-Generation Sequencing Reveals the Adaptive Role of the Epigenome in Three Deep-Sea Polychaetes.</title>
        <authorList>
            <person name="Perez M."/>
            <person name="Aroh O."/>
            <person name="Sun Y."/>
            <person name="Lan Y."/>
            <person name="Juniper S.K."/>
            <person name="Young C.R."/>
            <person name="Angers B."/>
            <person name="Qian P.Y."/>
        </authorList>
    </citation>
    <scope>NUCLEOTIDE SEQUENCE</scope>
    <source>
        <strain evidence="8">R07B-5</strain>
    </source>
</reference>
<feature type="compositionally biased region" description="Acidic residues" evidence="6">
    <location>
        <begin position="121"/>
        <end position="133"/>
    </location>
</feature>
<dbReference type="InterPro" id="IPR003593">
    <property type="entry name" value="AAA+_ATPase"/>
</dbReference>
<dbReference type="InterPro" id="IPR003960">
    <property type="entry name" value="ATPase_AAA_CS"/>
</dbReference>
<organism evidence="8 9">
    <name type="scientific">Ridgeia piscesae</name>
    <name type="common">Tubeworm</name>
    <dbReference type="NCBI Taxonomy" id="27915"/>
    <lineage>
        <taxon>Eukaryota</taxon>
        <taxon>Metazoa</taxon>
        <taxon>Spiralia</taxon>
        <taxon>Lophotrochozoa</taxon>
        <taxon>Annelida</taxon>
        <taxon>Polychaeta</taxon>
        <taxon>Sedentaria</taxon>
        <taxon>Canalipalpata</taxon>
        <taxon>Sabellida</taxon>
        <taxon>Siboglinidae</taxon>
        <taxon>Ridgeia</taxon>
    </lineage>
</organism>
<dbReference type="Proteomes" id="UP001209878">
    <property type="component" value="Unassembled WGS sequence"/>
</dbReference>
<keyword evidence="3" id="KW-0067">ATP-binding</keyword>
<feature type="compositionally biased region" description="Acidic residues" evidence="6">
    <location>
        <begin position="1153"/>
        <end position="1167"/>
    </location>
</feature>
<feature type="region of interest" description="Disordered" evidence="6">
    <location>
        <begin position="1"/>
        <end position="82"/>
    </location>
</feature>
<evidence type="ECO:0000256" key="3">
    <source>
        <dbReference type="ARBA" id="ARBA00022840"/>
    </source>
</evidence>
<feature type="compositionally biased region" description="Basic residues" evidence="6">
    <location>
        <begin position="261"/>
        <end position="283"/>
    </location>
</feature>
<dbReference type="SUPFAM" id="SSF47370">
    <property type="entry name" value="Bromodomain"/>
    <property type="match status" value="1"/>
</dbReference>
<proteinExistence type="inferred from homology"/>
<dbReference type="Pfam" id="PF00439">
    <property type="entry name" value="Bromodomain"/>
    <property type="match status" value="1"/>
</dbReference>
<protein>
    <recommendedName>
        <fullName evidence="7">Bromo domain-containing protein</fullName>
    </recommendedName>
</protein>
<name>A0AAD9NWX2_RIDPI</name>
<evidence type="ECO:0000313" key="9">
    <source>
        <dbReference type="Proteomes" id="UP001209878"/>
    </source>
</evidence>
<evidence type="ECO:0000256" key="2">
    <source>
        <dbReference type="ARBA" id="ARBA00022741"/>
    </source>
</evidence>
<dbReference type="InterPro" id="IPR018359">
    <property type="entry name" value="Bromodomain_CS"/>
</dbReference>
<dbReference type="Gene3D" id="1.10.8.60">
    <property type="match status" value="1"/>
</dbReference>
<dbReference type="InterPro" id="IPR003959">
    <property type="entry name" value="ATPase_AAA_core"/>
</dbReference>
<dbReference type="InterPro" id="IPR027417">
    <property type="entry name" value="P-loop_NTPase"/>
</dbReference>
<sequence length="1382" mass="156431">MVKTRHSEPNKPRLTSFVTLQTHKGRRVQTRKSPVNGYETDDSDIGPVSSRNRCNIIDNDSAGDECSPIRHLNSNNSAPRSRHVSLPALCLPPRAQRHVSLPHKVRRSTRNCPKVVYDAMSGDDEEEEEDDDLQPPSPKQHQKKRRTEINPLPDDEVDMYTRVKRDRPKIKRDMYGVPIHDEDDMNTGESSEDTTGASEDQDDDEPQAKSYYLREHKPRVNLYEAPPIEPKSRANNMFKLPMGKNNHNKHPTYRSPARKSTSFRKRFQRLKKSLSSNSRKRAAFHGSSSTSSSSSEALDPSDDERKFERRKAKSMAKARQRCLPMNFATEDVAAGIIRDRAKSGASLADVDPMNIDRSVTFEQVGGMGKHIRALKEMIVFPLLYPEVFDRFKIAPPRGVLFYGPPGTGKTLIARALANECGGNERKVAFFMRKGADCLSKWVGESERQLRLLFDQAYLMRPSIIFFDEIDGLAPVRSSRQDQIHSSIVSTLLALMDGLDNRGEVVVIGATNKIDAIDPALRRPGRFDREFLFPMPSVEARKQILQIHTRHWQPKLSCYFLKELAEKCVGYCGADMKALCTEAALHALRRRYPQIYNSEDKLQLDVASINVSAKDFYRAMQDIVPTAQRSTASPGRALSRAIEPLLQSGLNRILETLHRNFPRALSRYSSIDSPPSAATKSGQKNGVVEVDEELFSDDEDDENAPTIFEKDHKTRVSENGVQNGGGFLHFMSGAHQHPSTHRPRLLLAGEAGQGQSTHLGPAVLHHLERLPAHVLDLPALFAASTTTPEESCTLIFHEARRTCPSIIYLPHIDQWWDVISDMLRATFLTLLHDLNPTSPLLFLATSEVLPRCLPQQIRQLFDINCGEVAVMRNPTDSERRTYFDELFMHQATQPPVVRKPARHRLLEVLPKAKPPDPRKLTELELKRLRETEEATLRELRLFLRDVINKMARDRKFSIFAKPVDAEDVTDYYKIIKTPMDLSTMMTKIDMLRYQTVREFLDDIELICKNALEYNPDKTPEDRAIRHRACALKDTAHAIVTAELDPEFEKLCQEIVQSRHRRGELTTENVPAYFKAQLNVSDKTDKPADTNKVQMVVRRKIYYGTPKTKKKPNQSPWCRPSRRRRFKKVVVYVDASGKELPAADEVSPTGKVDNTDDGESSDLETEDDQVVSTLEGSSRCSPEKAPGPGSSPRNTYSVSSASPVKDRHAHNLSRSSRGSVSPAKQMYNGASESDATSQHSAASGRSCRSESPEKKPVVVYDHMRLCHLVTKTVDRTAGYNVEKIERLYNLLSRCIYEHRRDYNKTHLIQVSDCIVVTHLISGGQTSLHHNVHQDWGHFKIICHCSSLCKKRLMYFCKVIYSGKILTISRSVISTDLGHFGMFTI</sequence>
<dbReference type="GO" id="GO:0005634">
    <property type="term" value="C:nucleus"/>
    <property type="evidence" value="ECO:0007669"/>
    <property type="project" value="TreeGrafter"/>
</dbReference>
<feature type="region of interest" description="Disordered" evidence="6">
    <location>
        <begin position="121"/>
        <end position="319"/>
    </location>
</feature>
<comment type="caution">
    <text evidence="8">The sequence shown here is derived from an EMBL/GenBank/DDBJ whole genome shotgun (WGS) entry which is preliminary data.</text>
</comment>
<accession>A0AAD9NWX2</accession>
<dbReference type="SUPFAM" id="SSF52540">
    <property type="entry name" value="P-loop containing nucleoside triphosphate hydrolases"/>
    <property type="match status" value="2"/>
</dbReference>
<dbReference type="GO" id="GO:0016887">
    <property type="term" value="F:ATP hydrolysis activity"/>
    <property type="evidence" value="ECO:0007669"/>
    <property type="project" value="InterPro"/>
</dbReference>
<dbReference type="GO" id="GO:0005524">
    <property type="term" value="F:ATP binding"/>
    <property type="evidence" value="ECO:0007669"/>
    <property type="project" value="UniProtKB-KW"/>
</dbReference>
<dbReference type="GO" id="GO:0006337">
    <property type="term" value="P:nucleosome disassembly"/>
    <property type="evidence" value="ECO:0007669"/>
    <property type="project" value="TreeGrafter"/>
</dbReference>
<evidence type="ECO:0000256" key="4">
    <source>
        <dbReference type="ARBA" id="ARBA00023117"/>
    </source>
</evidence>
<dbReference type="SMART" id="SM00382">
    <property type="entry name" value="AAA"/>
    <property type="match status" value="1"/>
</dbReference>
<keyword evidence="9" id="KW-1185">Reference proteome</keyword>
<feature type="compositionally biased region" description="Polar residues" evidence="6">
    <location>
        <begin position="1189"/>
        <end position="1200"/>
    </location>
</feature>
<dbReference type="Gene3D" id="3.40.50.300">
    <property type="entry name" value="P-loop containing nucleotide triphosphate hydrolases"/>
    <property type="match status" value="1"/>
</dbReference>
<dbReference type="Gene3D" id="1.20.920.10">
    <property type="entry name" value="Bromodomain-like"/>
    <property type="match status" value="1"/>
</dbReference>
<evidence type="ECO:0000256" key="1">
    <source>
        <dbReference type="ARBA" id="ARBA00006914"/>
    </source>
</evidence>
<gene>
    <name evidence="8" type="ORF">NP493_291g02023</name>
</gene>
<dbReference type="GO" id="GO:0042393">
    <property type="term" value="F:histone binding"/>
    <property type="evidence" value="ECO:0007669"/>
    <property type="project" value="TreeGrafter"/>
</dbReference>
<feature type="compositionally biased region" description="Basic and acidic residues" evidence="6">
    <location>
        <begin position="1"/>
        <end position="11"/>
    </location>
</feature>
<dbReference type="GO" id="GO:0045815">
    <property type="term" value="P:transcription initiation-coupled chromatin remodeling"/>
    <property type="evidence" value="ECO:0007669"/>
    <property type="project" value="TreeGrafter"/>
</dbReference>
<dbReference type="InterPro" id="IPR001487">
    <property type="entry name" value="Bromodomain"/>
</dbReference>
<dbReference type="EMBL" id="JAODUO010000290">
    <property type="protein sequence ID" value="KAK2183942.1"/>
    <property type="molecule type" value="Genomic_DNA"/>
</dbReference>